<feature type="domain" description="Trs120/TRAPPC9 fourth Ig-like" evidence="2">
    <location>
        <begin position="148"/>
        <end position="240"/>
    </location>
</feature>
<dbReference type="GO" id="GO:0005802">
    <property type="term" value="C:trans-Golgi network"/>
    <property type="evidence" value="ECO:0007669"/>
    <property type="project" value="TreeGrafter"/>
</dbReference>
<reference evidence="3" key="2">
    <citation type="submission" date="2021-10" db="EMBL/GenBank/DDBJ databases">
        <title>Phylogenomics reveals ancestral predisposition of the termite-cultivated fungus Termitomyces towards a domesticated lifestyle.</title>
        <authorList>
            <person name="Auxier B."/>
            <person name="Grum-Grzhimaylo A."/>
            <person name="Cardenas M.E."/>
            <person name="Lodge J.D."/>
            <person name="Laessoe T."/>
            <person name="Pedersen O."/>
            <person name="Smith M.E."/>
            <person name="Kuyper T.W."/>
            <person name="Franco-Molano E.A."/>
            <person name="Baroni T.J."/>
            <person name="Aanen D.K."/>
        </authorList>
    </citation>
    <scope>NUCLEOTIDE SEQUENCE</scope>
    <source>
        <strain evidence="3">AP01</strain>
        <tissue evidence="3">Mycelium</tissue>
    </source>
</reference>
<gene>
    <name evidence="3" type="ORF">DXG03_006638</name>
</gene>
<dbReference type="Pfam" id="PF26283">
    <property type="entry name" value="Ig_TRAPPC9-Trs120_4th"/>
    <property type="match status" value="1"/>
</dbReference>
<reference evidence="3" key="1">
    <citation type="submission" date="2020-07" db="EMBL/GenBank/DDBJ databases">
        <authorList>
            <person name="Nieuwenhuis M."/>
            <person name="Van De Peppel L.J.J."/>
        </authorList>
    </citation>
    <scope>NUCLEOTIDE SEQUENCE</scope>
    <source>
        <strain evidence="3">AP01</strain>
        <tissue evidence="3">Mycelium</tissue>
    </source>
</reference>
<name>A0A9P7KB18_9AGAR</name>
<dbReference type="AlphaFoldDB" id="A0A9P7KB18"/>
<proteinExistence type="predicted"/>
<organism evidence="3 4">
    <name type="scientific">Asterophora parasitica</name>
    <dbReference type="NCBI Taxonomy" id="117018"/>
    <lineage>
        <taxon>Eukaryota</taxon>
        <taxon>Fungi</taxon>
        <taxon>Dikarya</taxon>
        <taxon>Basidiomycota</taxon>
        <taxon>Agaricomycotina</taxon>
        <taxon>Agaricomycetes</taxon>
        <taxon>Agaricomycetidae</taxon>
        <taxon>Agaricales</taxon>
        <taxon>Tricholomatineae</taxon>
        <taxon>Lyophyllaceae</taxon>
        <taxon>Asterophora</taxon>
    </lineage>
</organism>
<dbReference type="EMBL" id="JABCKV010000045">
    <property type="protein sequence ID" value="KAG5645221.1"/>
    <property type="molecule type" value="Genomic_DNA"/>
</dbReference>
<accession>A0A9P7KB18</accession>
<dbReference type="InterPro" id="IPR013935">
    <property type="entry name" value="Trs120_TRAPPC9"/>
</dbReference>
<evidence type="ECO:0000313" key="4">
    <source>
        <dbReference type="Proteomes" id="UP000775547"/>
    </source>
</evidence>
<feature type="domain" description="Trs120/TRAPPC9 third Ig-like" evidence="1">
    <location>
        <begin position="35"/>
        <end position="128"/>
    </location>
</feature>
<dbReference type="PANTHER" id="PTHR21512:SF5">
    <property type="entry name" value="TRAFFICKING PROTEIN PARTICLE COMPLEX SUBUNIT 9"/>
    <property type="match status" value="1"/>
</dbReference>
<evidence type="ECO:0000313" key="3">
    <source>
        <dbReference type="EMBL" id="KAG5645221.1"/>
    </source>
</evidence>
<sequence length="262" mass="29833">MVTVYHMLECHAMDILPFPRHIPVSDDPDAADSQANARKQTLLLIPIRKLLLSEELLSQTIPTLSDRQFVVQKSKLSEEDARTERELFWYREELFRCVRGRWRETGGVRSGDLSLRQQRMTLPMLETLRLENAQVQMSLVTYEGDATADRTLEERDGKYYPPADEFVYLRTRVTNTSSSSQVFTLDLDLEPSEHIVYEGILSDLAIGRLESGESRQLDTAICFLADGRFEISAEVRNFDSSRSDARAGIGQLLAVVRGESKN</sequence>
<dbReference type="PANTHER" id="PTHR21512">
    <property type="entry name" value="TRAFFICKING PROTEIN PARTICLE COMPLEX SUBUNIT 9"/>
    <property type="match status" value="1"/>
</dbReference>
<keyword evidence="4" id="KW-1185">Reference proteome</keyword>
<dbReference type="InterPro" id="IPR058567">
    <property type="entry name" value="Ig_TRAPPC9_Trs120_3rd"/>
</dbReference>
<dbReference type="InterPro" id="IPR058568">
    <property type="entry name" value="Ig_TRAPPC9_Trs120_4th"/>
</dbReference>
<dbReference type="Proteomes" id="UP000775547">
    <property type="component" value="Unassembled WGS sequence"/>
</dbReference>
<dbReference type="Pfam" id="PF26282">
    <property type="entry name" value="Ig_TRAPPC9-Trs120_3rd"/>
    <property type="match status" value="1"/>
</dbReference>
<dbReference type="OrthoDB" id="27962at2759"/>
<comment type="caution">
    <text evidence="3">The sequence shown here is derived from an EMBL/GenBank/DDBJ whole genome shotgun (WGS) entry which is preliminary data.</text>
</comment>
<evidence type="ECO:0000259" key="1">
    <source>
        <dbReference type="Pfam" id="PF26282"/>
    </source>
</evidence>
<evidence type="ECO:0000259" key="2">
    <source>
        <dbReference type="Pfam" id="PF26283"/>
    </source>
</evidence>
<protein>
    <submittedName>
        <fullName evidence="3">Uncharacterized protein</fullName>
    </submittedName>
</protein>